<comment type="pathway">
    <text evidence="9">Protein modification; lipoprotein biosynthesis (N-acyl transfer).</text>
</comment>
<feature type="transmembrane region" description="Helical" evidence="9">
    <location>
        <begin position="150"/>
        <end position="172"/>
    </location>
</feature>
<protein>
    <recommendedName>
        <fullName evidence="9">Apolipoprotein N-acyltransferase</fullName>
        <shortName evidence="9">ALP N-acyltransferase</shortName>
        <ecNumber evidence="9">2.3.1.269</ecNumber>
    </recommendedName>
</protein>
<dbReference type="Pfam" id="PF00795">
    <property type="entry name" value="CN_hydrolase"/>
    <property type="match status" value="1"/>
</dbReference>
<proteinExistence type="inferred from homology"/>
<feature type="transmembrane region" description="Helical" evidence="9">
    <location>
        <begin position="48"/>
        <end position="67"/>
    </location>
</feature>
<feature type="transmembrane region" description="Helical" evidence="9">
    <location>
        <begin position="6"/>
        <end position="36"/>
    </location>
</feature>
<dbReference type="GO" id="GO:0005886">
    <property type="term" value="C:plasma membrane"/>
    <property type="evidence" value="ECO:0007669"/>
    <property type="project" value="UniProtKB-SubCell"/>
</dbReference>
<dbReference type="Proteomes" id="UP000265882">
    <property type="component" value="Unassembled WGS sequence"/>
</dbReference>
<keyword evidence="11" id="KW-0449">Lipoprotein</keyword>
<dbReference type="InterPro" id="IPR003010">
    <property type="entry name" value="C-N_Hydrolase"/>
</dbReference>
<dbReference type="InterPro" id="IPR045378">
    <property type="entry name" value="LNT_N"/>
</dbReference>
<name>A0A3A4NUG1_ABYX5</name>
<keyword evidence="3 9" id="KW-1003">Cell membrane</keyword>
<dbReference type="CDD" id="cd07571">
    <property type="entry name" value="ALP_N-acyl_transferase"/>
    <property type="match status" value="1"/>
</dbReference>
<dbReference type="EMBL" id="QZKU01000089">
    <property type="protein sequence ID" value="RJP19474.1"/>
    <property type="molecule type" value="Genomic_DNA"/>
</dbReference>
<keyword evidence="7 9" id="KW-0472">Membrane</keyword>
<evidence type="ECO:0000259" key="10">
    <source>
        <dbReference type="PROSITE" id="PS50263"/>
    </source>
</evidence>
<comment type="function">
    <text evidence="9">Catalyzes the phospholipid dependent N-acylation of the N-terminal cysteine of apolipoprotein, the last step in lipoprotein maturation.</text>
</comment>
<dbReference type="SUPFAM" id="SSF56317">
    <property type="entry name" value="Carbon-nitrogen hydrolase"/>
    <property type="match status" value="1"/>
</dbReference>
<dbReference type="PANTHER" id="PTHR38686:SF1">
    <property type="entry name" value="APOLIPOPROTEIN N-ACYLTRANSFERASE"/>
    <property type="match status" value="1"/>
</dbReference>
<comment type="caution">
    <text evidence="11">The sequence shown here is derived from an EMBL/GenBank/DDBJ whole genome shotgun (WGS) entry which is preliminary data.</text>
</comment>
<evidence type="ECO:0000313" key="11">
    <source>
        <dbReference type="EMBL" id="RJP19474.1"/>
    </source>
</evidence>
<feature type="transmembrane region" description="Helical" evidence="9">
    <location>
        <begin position="184"/>
        <end position="202"/>
    </location>
</feature>
<evidence type="ECO:0000313" key="12">
    <source>
        <dbReference type="Proteomes" id="UP000265882"/>
    </source>
</evidence>
<keyword evidence="6 9" id="KW-1133">Transmembrane helix</keyword>
<evidence type="ECO:0000256" key="3">
    <source>
        <dbReference type="ARBA" id="ARBA00022475"/>
    </source>
</evidence>
<dbReference type="GO" id="GO:0042158">
    <property type="term" value="P:lipoprotein biosynthetic process"/>
    <property type="evidence" value="ECO:0007669"/>
    <property type="project" value="UniProtKB-UniRule"/>
</dbReference>
<dbReference type="Pfam" id="PF20154">
    <property type="entry name" value="LNT_N"/>
    <property type="match status" value="1"/>
</dbReference>
<keyword evidence="8 9" id="KW-0012">Acyltransferase</keyword>
<gene>
    <name evidence="9 11" type="primary">lnt</name>
    <name evidence="11" type="ORF">C4520_12910</name>
</gene>
<dbReference type="AlphaFoldDB" id="A0A3A4NUG1"/>
<evidence type="ECO:0000256" key="4">
    <source>
        <dbReference type="ARBA" id="ARBA00022679"/>
    </source>
</evidence>
<comment type="catalytic activity">
    <reaction evidence="9">
        <text>N-terminal S-1,2-diacyl-sn-glyceryl-L-cysteinyl-[lipoprotein] + a glycerophospholipid = N-acyl-S-1,2-diacyl-sn-glyceryl-L-cysteinyl-[lipoprotein] + a 2-acyl-sn-glycero-3-phospholipid + H(+)</text>
        <dbReference type="Rhea" id="RHEA:48228"/>
        <dbReference type="Rhea" id="RHEA-COMP:14681"/>
        <dbReference type="Rhea" id="RHEA-COMP:14684"/>
        <dbReference type="ChEBI" id="CHEBI:15378"/>
        <dbReference type="ChEBI" id="CHEBI:136912"/>
        <dbReference type="ChEBI" id="CHEBI:140656"/>
        <dbReference type="ChEBI" id="CHEBI:140657"/>
        <dbReference type="ChEBI" id="CHEBI:140660"/>
        <dbReference type="EC" id="2.3.1.269"/>
    </reaction>
</comment>
<dbReference type="InterPro" id="IPR004563">
    <property type="entry name" value="Apolipo_AcylTrfase"/>
</dbReference>
<dbReference type="PROSITE" id="PS50263">
    <property type="entry name" value="CN_HYDROLASE"/>
    <property type="match status" value="1"/>
</dbReference>
<feature type="transmembrane region" description="Helical" evidence="9">
    <location>
        <begin position="73"/>
        <end position="98"/>
    </location>
</feature>
<dbReference type="PANTHER" id="PTHR38686">
    <property type="entry name" value="APOLIPOPROTEIN N-ACYLTRANSFERASE"/>
    <property type="match status" value="1"/>
</dbReference>
<dbReference type="Gene3D" id="3.60.110.10">
    <property type="entry name" value="Carbon-nitrogen hydrolase"/>
    <property type="match status" value="1"/>
</dbReference>
<evidence type="ECO:0000256" key="9">
    <source>
        <dbReference type="HAMAP-Rule" id="MF_01148"/>
    </source>
</evidence>
<feature type="domain" description="CN hydrolase" evidence="10">
    <location>
        <begin position="215"/>
        <end position="469"/>
    </location>
</feature>
<accession>A0A3A4NUG1</accession>
<reference evidence="11 12" key="1">
    <citation type="journal article" date="2017" name="ISME J.">
        <title>Energy and carbon metabolisms in a deep terrestrial subsurface fluid microbial community.</title>
        <authorList>
            <person name="Momper L."/>
            <person name="Jungbluth S.P."/>
            <person name="Lee M.D."/>
            <person name="Amend J.P."/>
        </authorList>
    </citation>
    <scope>NUCLEOTIDE SEQUENCE [LARGE SCALE GENOMIC DNA]</scope>
    <source>
        <strain evidence="11">SURF_5</strain>
    </source>
</reference>
<comment type="subcellular location">
    <subcellularLocation>
        <location evidence="1 9">Cell membrane</location>
        <topology evidence="1 9">Multi-pass membrane protein</topology>
    </subcellularLocation>
</comment>
<evidence type="ECO:0000256" key="1">
    <source>
        <dbReference type="ARBA" id="ARBA00004651"/>
    </source>
</evidence>
<keyword evidence="5 9" id="KW-0812">Transmembrane</keyword>
<comment type="similarity">
    <text evidence="2 9">Belongs to the CN hydrolase family. Apolipoprotein N-acyltransferase subfamily.</text>
</comment>
<dbReference type="GO" id="GO:0016410">
    <property type="term" value="F:N-acyltransferase activity"/>
    <property type="evidence" value="ECO:0007669"/>
    <property type="project" value="UniProtKB-UniRule"/>
</dbReference>
<dbReference type="HAMAP" id="MF_01148">
    <property type="entry name" value="Lnt"/>
    <property type="match status" value="1"/>
</dbReference>
<feature type="transmembrane region" description="Helical" evidence="9">
    <location>
        <begin position="482"/>
        <end position="500"/>
    </location>
</feature>
<dbReference type="InterPro" id="IPR036526">
    <property type="entry name" value="C-N_Hydrolase_sf"/>
</dbReference>
<organism evidence="11 12">
    <name type="scientific">Abyssobacteria bacterium (strain SURF_5)</name>
    <dbReference type="NCBI Taxonomy" id="2093360"/>
    <lineage>
        <taxon>Bacteria</taxon>
        <taxon>Pseudomonadati</taxon>
        <taxon>Candidatus Hydrogenedentota</taxon>
        <taxon>Candidatus Abyssobacteria</taxon>
    </lineage>
</organism>
<dbReference type="UniPathway" id="UPA00666"/>
<feature type="transmembrane region" description="Helical" evidence="9">
    <location>
        <begin position="110"/>
        <end position="130"/>
    </location>
</feature>
<dbReference type="EC" id="2.3.1.269" evidence="9"/>
<evidence type="ECO:0000256" key="2">
    <source>
        <dbReference type="ARBA" id="ARBA00010065"/>
    </source>
</evidence>
<evidence type="ECO:0000256" key="6">
    <source>
        <dbReference type="ARBA" id="ARBA00022989"/>
    </source>
</evidence>
<evidence type="ECO:0000256" key="8">
    <source>
        <dbReference type="ARBA" id="ARBA00023315"/>
    </source>
</evidence>
<evidence type="ECO:0000256" key="5">
    <source>
        <dbReference type="ARBA" id="ARBA00022692"/>
    </source>
</evidence>
<keyword evidence="4 9" id="KW-0808">Transferase</keyword>
<sequence>MKARHILQIAATAVLLALAFPNASFWPLAYVGLIPLMLFSRKRSWKQAFFAGTAAGLLFYGITFSWFASLTYWVGSIALLGVGLLLLLFACFWGAVWVGKKYIEETMPAALAIFFPALWILMEYVENHIFTGFGWGSLGYTQWNNLPVAQLASVGSIYSTGFFVVVVNVLIYQVIVNARSLKRLLIPAAAAILVIGGVWLWGAHQTDQPDMTSPLRVGVIQPNFSLDVKWSEEYAVHMLKVQKRMTDQLAAEGAQLIIWPESALYGFLVNEIDRVGRIVRENNIHLLMGSNHYERVVIRGEEDILYYNSAFLLDPEGRILGRYDKRHLAPFGEYVPMANVIGFVGKVVPAISDFSAGSEITHFEVGGRKFAVLICFENSFPHVVRESAQGVDFLVQITNDGWFGRSAQPRQDLAIAVFRAIENGMTLARGTNTGISCFIDPWGKVSGIVHNAWGEEVFARGISEEPISTVSHPTLYNRYGDLFVMVCLGLVVLAGGIGFYRGRFSGMRAARQKDSDVEEGRTAAVVTAKGKSSKR</sequence>
<evidence type="ECO:0000256" key="7">
    <source>
        <dbReference type="ARBA" id="ARBA00023136"/>
    </source>
</evidence>
<dbReference type="NCBIfam" id="TIGR00546">
    <property type="entry name" value="lnt"/>
    <property type="match status" value="1"/>
</dbReference>